<feature type="domain" description="Bacterial transcriptional activator" evidence="2">
    <location>
        <begin position="107"/>
        <end position="231"/>
    </location>
</feature>
<reference evidence="3 4" key="1">
    <citation type="submission" date="2020-11" db="EMBL/GenBank/DDBJ databases">
        <title>Pseudonocardia abyssalis sp. nov. and Pseudonocardia oceani sp. nov., description and phylogenomic analysis of two novel actinomycetes isolated from the deep Southern Ocean.</title>
        <authorList>
            <person name="Parra J."/>
        </authorList>
    </citation>
    <scope>NUCLEOTIDE SEQUENCE [LARGE SCALE GENOMIC DNA]</scope>
    <source>
        <strain evidence="3 4">KRD-168</strain>
    </source>
</reference>
<dbReference type="InterPro" id="IPR051677">
    <property type="entry name" value="AfsR-DnrI-RedD_regulator"/>
</dbReference>
<sequence length="1048" mass="110783">MVHPLPERVQVELLGGFTVTVGARVVSNAAWPSRRSAELVGLLALSDRHRLMRDQAIEALWPHLDFDAGAANLRKAAHHARQALGRDDAVVLSGGRVALLPGCEVETDVAGFERCAEAALRSRERAVCIEAAAGYAGDLLPDSLYEDWTQPRRDSLRSRYVALLRLGGRWERLVEIDPSDEQAHCELMRAALAAGSRPAAIRWYGRLRTNLRRELGVAPDPQSRALYEECVVGLGPAAMAVVGREVELAQLAAGLRSAERGELGAVVLRGLAGMGKSTLCRQLASLAQERGWFVVTVAATAGSGPYSSLVGVVEQLLDHDRTLLDELPGSARSTLTALTASAEQARPQEGGLTRHMVIGAVRQLVAACRNVAGVVLFVDDAHLADDATVEAWEHLARAGGGPPFVGALAFRPEAAPQQLVHAVAGLERAGRCLGIDLVPLDDDEVAVLVEAGARMRPAPGVLARIVEMAQGNPFFALELTRGIGPGAVVAPSVWEAITERFLDLDDATAAMLRRLAVAGDDLDPVSVPALTGLAESDAFALLDVALGSGVLVVSGARYRFRHDLVRQALAAQVAPHHRIAIHRDTARGLAAAGAAPALVARHWLEGRRPQDAVPWLLVAARRAVALGAFTDALGHLELLLEHQPTLLEALRVRAEVLDALGDGRAPAAYAAAARTVGGSESEDLRAMQALAQIKQGDPPGALRTLDGLQPGSVQGRLAQALTLSGAAIMGFADPELGTVKAAECRRLALESGDRTTLVVASWAQAAAAHARDDLRESLWVDLLDTHALRELAISVFDGHLCMTQRLLYGARPYPDVVAFADSFLAEAQRLGAARGRAFAVTLRGEAKLLSGWLEEADEDLREGARLNRAIGAATGEALALQRRAEVALHRGHPHAAHALLDEALAVARESDVGFHLFDRIYGTKITAAGDPGAALIMLAEAELGIRGPLETCPGCRITLAVPAAIAAARAGDLDRAAHYAQTTETLAGVVMRLPGWDAALEEVRGHLAAAEGGGAEATARFRAAAEGFRDAGQPLDQARCAALARCRA</sequence>
<protein>
    <submittedName>
        <fullName evidence="3">AAA family ATPase</fullName>
    </submittedName>
</protein>
<evidence type="ECO:0000313" key="3">
    <source>
        <dbReference type="EMBL" id="MBW0138603.1"/>
    </source>
</evidence>
<dbReference type="InterPro" id="IPR005158">
    <property type="entry name" value="BTAD"/>
</dbReference>
<dbReference type="Pfam" id="PF03704">
    <property type="entry name" value="BTAD"/>
    <property type="match status" value="1"/>
</dbReference>
<accession>A0ABS6V277</accession>
<dbReference type="InterPro" id="IPR041664">
    <property type="entry name" value="AAA_16"/>
</dbReference>
<gene>
    <name evidence="3" type="ORF">I4I81_30710</name>
</gene>
<feature type="domain" description="AAA+ ATPase" evidence="1">
    <location>
        <begin position="262"/>
        <end position="439"/>
    </location>
</feature>
<evidence type="ECO:0000259" key="2">
    <source>
        <dbReference type="SMART" id="SM01043"/>
    </source>
</evidence>
<dbReference type="InterPro" id="IPR003593">
    <property type="entry name" value="AAA+_ATPase"/>
</dbReference>
<dbReference type="SMART" id="SM00382">
    <property type="entry name" value="AAA"/>
    <property type="match status" value="1"/>
</dbReference>
<proteinExistence type="predicted"/>
<keyword evidence="4" id="KW-1185">Reference proteome</keyword>
<evidence type="ECO:0000259" key="1">
    <source>
        <dbReference type="SMART" id="SM00382"/>
    </source>
</evidence>
<dbReference type="EMBL" id="JADQDK010000002">
    <property type="protein sequence ID" value="MBW0138603.1"/>
    <property type="molecule type" value="Genomic_DNA"/>
</dbReference>
<dbReference type="SMART" id="SM01043">
    <property type="entry name" value="BTAD"/>
    <property type="match status" value="1"/>
</dbReference>
<comment type="caution">
    <text evidence="3">The sequence shown here is derived from an EMBL/GenBank/DDBJ whole genome shotgun (WGS) entry which is preliminary data.</text>
</comment>
<dbReference type="PANTHER" id="PTHR35807">
    <property type="entry name" value="TRANSCRIPTIONAL REGULATOR REDD-RELATED"/>
    <property type="match status" value="1"/>
</dbReference>
<name>A0ABS6V277_9PSEU</name>
<evidence type="ECO:0000313" key="4">
    <source>
        <dbReference type="Proteomes" id="UP000694287"/>
    </source>
</evidence>
<organism evidence="3 4">
    <name type="scientific">Pseudonocardia abyssalis</name>
    <dbReference type="NCBI Taxonomy" id="2792008"/>
    <lineage>
        <taxon>Bacteria</taxon>
        <taxon>Bacillati</taxon>
        <taxon>Actinomycetota</taxon>
        <taxon>Actinomycetes</taxon>
        <taxon>Pseudonocardiales</taxon>
        <taxon>Pseudonocardiaceae</taxon>
        <taxon>Pseudonocardia</taxon>
    </lineage>
</organism>
<dbReference type="Pfam" id="PF13191">
    <property type="entry name" value="AAA_16"/>
    <property type="match status" value="1"/>
</dbReference>
<dbReference type="Proteomes" id="UP000694287">
    <property type="component" value="Unassembled WGS sequence"/>
</dbReference>